<comment type="caution">
    <text evidence="2">The sequence shown here is derived from an EMBL/GenBank/DDBJ whole genome shotgun (WGS) entry which is preliminary data.</text>
</comment>
<sequence>MLRLIIVDYSVLPQETEHDDPIPDDPPVPHGDPLPDDPPVPREDPLPDDPPVLREDPLPDDPPVPREDPLPYRYTIERRKQPIINVEELAETAVLKKIKDMMEYILLLKNAALEDHIAKLSDNALA</sequence>
<protein>
    <submittedName>
        <fullName evidence="2">Uncharacterized protein</fullName>
    </submittedName>
</protein>
<feature type="compositionally biased region" description="Basic and acidic residues" evidence="1">
    <location>
        <begin position="39"/>
        <end position="72"/>
    </location>
</feature>
<dbReference type="OrthoDB" id="2693042at2759"/>
<keyword evidence="3" id="KW-1185">Reference proteome</keyword>
<evidence type="ECO:0000256" key="1">
    <source>
        <dbReference type="SAM" id="MobiDB-lite"/>
    </source>
</evidence>
<evidence type="ECO:0000313" key="2">
    <source>
        <dbReference type="EMBL" id="KAG1792517.1"/>
    </source>
</evidence>
<feature type="compositionally biased region" description="Pro residues" evidence="1">
    <location>
        <begin position="24"/>
        <end position="38"/>
    </location>
</feature>
<accession>A0A9P7APK7</accession>
<reference evidence="2" key="1">
    <citation type="journal article" date="2020" name="New Phytol.">
        <title>Comparative genomics reveals dynamic genome evolution in host specialist ectomycorrhizal fungi.</title>
        <authorList>
            <person name="Lofgren L.A."/>
            <person name="Nguyen N.H."/>
            <person name="Vilgalys R."/>
            <person name="Ruytinx J."/>
            <person name="Liao H.L."/>
            <person name="Branco S."/>
            <person name="Kuo A."/>
            <person name="LaButti K."/>
            <person name="Lipzen A."/>
            <person name="Andreopoulos W."/>
            <person name="Pangilinan J."/>
            <person name="Riley R."/>
            <person name="Hundley H."/>
            <person name="Na H."/>
            <person name="Barry K."/>
            <person name="Grigoriev I.V."/>
            <person name="Stajich J.E."/>
            <person name="Kennedy P.G."/>
        </authorList>
    </citation>
    <scope>NUCLEOTIDE SEQUENCE</scope>
    <source>
        <strain evidence="2">S12</strain>
    </source>
</reference>
<dbReference type="EMBL" id="JABBWE010000036">
    <property type="protein sequence ID" value="KAG1792517.1"/>
    <property type="molecule type" value="Genomic_DNA"/>
</dbReference>
<name>A0A9P7APK7_9AGAM</name>
<gene>
    <name evidence="2" type="ORF">HD556DRAFT_1444511</name>
</gene>
<organism evidence="2 3">
    <name type="scientific">Suillus plorans</name>
    <dbReference type="NCBI Taxonomy" id="116603"/>
    <lineage>
        <taxon>Eukaryota</taxon>
        <taxon>Fungi</taxon>
        <taxon>Dikarya</taxon>
        <taxon>Basidiomycota</taxon>
        <taxon>Agaricomycotina</taxon>
        <taxon>Agaricomycetes</taxon>
        <taxon>Agaricomycetidae</taxon>
        <taxon>Boletales</taxon>
        <taxon>Suillineae</taxon>
        <taxon>Suillaceae</taxon>
        <taxon>Suillus</taxon>
    </lineage>
</organism>
<dbReference type="Proteomes" id="UP000719766">
    <property type="component" value="Unassembled WGS sequence"/>
</dbReference>
<dbReference type="AlphaFoldDB" id="A0A9P7APK7"/>
<proteinExistence type="predicted"/>
<evidence type="ECO:0000313" key="3">
    <source>
        <dbReference type="Proteomes" id="UP000719766"/>
    </source>
</evidence>
<dbReference type="RefSeq" id="XP_041159130.1">
    <property type="nucleotide sequence ID" value="XM_041306788.1"/>
</dbReference>
<dbReference type="GeneID" id="64600552"/>
<feature type="region of interest" description="Disordered" evidence="1">
    <location>
        <begin position="13"/>
        <end position="72"/>
    </location>
</feature>